<sequence>MENNQEEESSKVLEKYLWKAWRGNNRFYFNGKFVTGPKSEEIAVWFAHAMLIIVLISWIVFFMPFLNIIEAYKISVIVICQTLLTHGLLLVCQYSDPGIVQKEAEICLNPNDPNYNDVIFQFKLYLNPRPRYCETCNIMRPPKASHCSTCDNCVVAFDQQVIQILKTSSSHCTFINNCVGLRNMRVFVFFIYSSFFLALEILLTSLYFYVKAMELGYFEDLQGRFKGFFFIMIMATPFLYTFSRDDNLWSNKIISGVLSAFIVFGAFIYLLRFDYGLRVSPIVGFFGYLGLLFVIMQSQISLKFLL</sequence>
<evidence type="ECO:0000256" key="2">
    <source>
        <dbReference type="ARBA" id="ARBA00022679"/>
    </source>
</evidence>
<keyword evidence="4 7" id="KW-1133">Transmembrane helix</keyword>
<evidence type="ECO:0000256" key="7">
    <source>
        <dbReference type="RuleBase" id="RU079119"/>
    </source>
</evidence>
<evidence type="ECO:0000256" key="1">
    <source>
        <dbReference type="ARBA" id="ARBA00004141"/>
    </source>
</evidence>
<keyword evidence="5 7" id="KW-0472">Membrane</keyword>
<feature type="transmembrane region" description="Helical" evidence="7">
    <location>
        <begin position="253"/>
        <end position="271"/>
    </location>
</feature>
<dbReference type="InterPro" id="IPR039859">
    <property type="entry name" value="PFA4/ZDH16/20/ERF2-like"/>
</dbReference>
<dbReference type="Pfam" id="PF01529">
    <property type="entry name" value="DHHC"/>
    <property type="match status" value="1"/>
</dbReference>
<dbReference type="OrthoDB" id="9909019at2759"/>
<dbReference type="AlphaFoldDB" id="A0A078AR40"/>
<dbReference type="EMBL" id="CCKQ01012105">
    <property type="protein sequence ID" value="CDW83712.1"/>
    <property type="molecule type" value="Genomic_DNA"/>
</dbReference>
<evidence type="ECO:0000259" key="8">
    <source>
        <dbReference type="Pfam" id="PF01529"/>
    </source>
</evidence>
<feature type="transmembrane region" description="Helical" evidence="7">
    <location>
        <begin position="42"/>
        <end position="66"/>
    </location>
</feature>
<feature type="transmembrane region" description="Helical" evidence="7">
    <location>
        <begin position="277"/>
        <end position="296"/>
    </location>
</feature>
<organism evidence="9 10">
    <name type="scientific">Stylonychia lemnae</name>
    <name type="common">Ciliate</name>
    <dbReference type="NCBI Taxonomy" id="5949"/>
    <lineage>
        <taxon>Eukaryota</taxon>
        <taxon>Sar</taxon>
        <taxon>Alveolata</taxon>
        <taxon>Ciliophora</taxon>
        <taxon>Intramacronucleata</taxon>
        <taxon>Spirotrichea</taxon>
        <taxon>Stichotrichia</taxon>
        <taxon>Sporadotrichida</taxon>
        <taxon>Oxytrichidae</taxon>
        <taxon>Stylonychinae</taxon>
        <taxon>Stylonychia</taxon>
    </lineage>
</organism>
<feature type="domain" description="Palmitoyltransferase DHHC" evidence="8">
    <location>
        <begin position="129"/>
        <end position="240"/>
    </location>
</feature>
<accession>A0A078AR40</accession>
<dbReference type="GO" id="GO:0006612">
    <property type="term" value="P:protein targeting to membrane"/>
    <property type="evidence" value="ECO:0007669"/>
    <property type="project" value="TreeGrafter"/>
</dbReference>
<comment type="subcellular location">
    <subcellularLocation>
        <location evidence="1">Membrane</location>
        <topology evidence="1">Multi-pass membrane protein</topology>
    </subcellularLocation>
</comment>
<dbReference type="Proteomes" id="UP000039865">
    <property type="component" value="Unassembled WGS sequence"/>
</dbReference>
<keyword evidence="2 7" id="KW-0808">Transferase</keyword>
<feature type="transmembrane region" description="Helical" evidence="7">
    <location>
        <begin position="186"/>
        <end position="209"/>
    </location>
</feature>
<dbReference type="EC" id="2.3.1.225" evidence="7"/>
<keyword evidence="3 7" id="KW-0812">Transmembrane</keyword>
<dbReference type="GO" id="GO:0019706">
    <property type="term" value="F:protein-cysteine S-palmitoyltransferase activity"/>
    <property type="evidence" value="ECO:0007669"/>
    <property type="project" value="UniProtKB-EC"/>
</dbReference>
<protein>
    <recommendedName>
        <fullName evidence="7">Palmitoyltransferase</fullName>
        <ecNumber evidence="7">2.3.1.225</ecNumber>
    </recommendedName>
</protein>
<feature type="transmembrane region" description="Helical" evidence="7">
    <location>
        <begin position="221"/>
        <end position="241"/>
    </location>
</feature>
<evidence type="ECO:0000256" key="5">
    <source>
        <dbReference type="ARBA" id="ARBA00023136"/>
    </source>
</evidence>
<keyword evidence="6 7" id="KW-0012">Acyltransferase</keyword>
<dbReference type="GO" id="GO:0005794">
    <property type="term" value="C:Golgi apparatus"/>
    <property type="evidence" value="ECO:0007669"/>
    <property type="project" value="TreeGrafter"/>
</dbReference>
<dbReference type="InParanoid" id="A0A078AR40"/>
<comment type="similarity">
    <text evidence="7">Belongs to the DHHC palmitoyltransferase family.</text>
</comment>
<dbReference type="PROSITE" id="PS50216">
    <property type="entry name" value="DHHC"/>
    <property type="match status" value="1"/>
</dbReference>
<comment type="catalytic activity">
    <reaction evidence="7">
        <text>L-cysteinyl-[protein] + hexadecanoyl-CoA = S-hexadecanoyl-L-cysteinyl-[protein] + CoA</text>
        <dbReference type="Rhea" id="RHEA:36683"/>
        <dbReference type="Rhea" id="RHEA-COMP:10131"/>
        <dbReference type="Rhea" id="RHEA-COMP:11032"/>
        <dbReference type="ChEBI" id="CHEBI:29950"/>
        <dbReference type="ChEBI" id="CHEBI:57287"/>
        <dbReference type="ChEBI" id="CHEBI:57379"/>
        <dbReference type="ChEBI" id="CHEBI:74151"/>
        <dbReference type="EC" id="2.3.1.225"/>
    </reaction>
</comment>
<evidence type="ECO:0000256" key="6">
    <source>
        <dbReference type="ARBA" id="ARBA00023315"/>
    </source>
</evidence>
<dbReference type="InterPro" id="IPR001594">
    <property type="entry name" value="Palmitoyltrfase_DHHC"/>
</dbReference>
<proteinExistence type="inferred from homology"/>
<keyword evidence="10" id="KW-1185">Reference proteome</keyword>
<evidence type="ECO:0000256" key="3">
    <source>
        <dbReference type="ARBA" id="ARBA00022692"/>
    </source>
</evidence>
<evidence type="ECO:0000313" key="9">
    <source>
        <dbReference type="EMBL" id="CDW83712.1"/>
    </source>
</evidence>
<dbReference type="PANTHER" id="PTHR22883">
    <property type="entry name" value="ZINC FINGER DHHC DOMAIN CONTAINING PROTEIN"/>
    <property type="match status" value="1"/>
</dbReference>
<evidence type="ECO:0000256" key="4">
    <source>
        <dbReference type="ARBA" id="ARBA00022989"/>
    </source>
</evidence>
<dbReference type="GO" id="GO:0016020">
    <property type="term" value="C:membrane"/>
    <property type="evidence" value="ECO:0007669"/>
    <property type="project" value="UniProtKB-SubCell"/>
</dbReference>
<comment type="domain">
    <text evidence="7">The DHHC domain is required for palmitoyltransferase activity.</text>
</comment>
<gene>
    <name evidence="9" type="primary">Contig7756.g8268</name>
    <name evidence="9" type="ORF">STYLEM_12760</name>
</gene>
<reference evidence="9 10" key="1">
    <citation type="submission" date="2014-06" db="EMBL/GenBank/DDBJ databases">
        <authorList>
            <person name="Swart Estienne"/>
        </authorList>
    </citation>
    <scope>NUCLEOTIDE SEQUENCE [LARGE SCALE GENOMIC DNA]</scope>
    <source>
        <strain evidence="9 10">130c</strain>
    </source>
</reference>
<evidence type="ECO:0000313" key="10">
    <source>
        <dbReference type="Proteomes" id="UP000039865"/>
    </source>
</evidence>
<dbReference type="GO" id="GO:0005783">
    <property type="term" value="C:endoplasmic reticulum"/>
    <property type="evidence" value="ECO:0007669"/>
    <property type="project" value="TreeGrafter"/>
</dbReference>
<name>A0A078AR40_STYLE</name>